<sequence>MSNGMKKVQERLAIARRNVRTGVCFTMVAVILMVIMLLTDDASQFFVYLSVGVTSLAAIRTVADWFDLRRWKRYSLEL</sequence>
<protein>
    <submittedName>
        <fullName evidence="2">Uncharacterized protein</fullName>
    </submittedName>
</protein>
<dbReference type="Proteomes" id="UP000231192">
    <property type="component" value="Unassembled WGS sequence"/>
</dbReference>
<evidence type="ECO:0000256" key="1">
    <source>
        <dbReference type="SAM" id="Phobius"/>
    </source>
</evidence>
<name>A0A2H0UB34_9BACT</name>
<proteinExistence type="predicted"/>
<accession>A0A2H0UB34</accession>
<organism evidence="2 3">
    <name type="scientific">Candidatus Kaiserbacteria bacterium CG10_big_fil_rev_8_21_14_0_10_51_14</name>
    <dbReference type="NCBI Taxonomy" id="1974610"/>
    <lineage>
        <taxon>Bacteria</taxon>
        <taxon>Candidatus Kaiseribacteriota</taxon>
    </lineage>
</organism>
<gene>
    <name evidence="2" type="ORF">COU18_02970</name>
</gene>
<dbReference type="AlphaFoldDB" id="A0A2H0UB34"/>
<evidence type="ECO:0000313" key="3">
    <source>
        <dbReference type="Proteomes" id="UP000231192"/>
    </source>
</evidence>
<dbReference type="EMBL" id="PFBK01000008">
    <property type="protein sequence ID" value="PIR83619.1"/>
    <property type="molecule type" value="Genomic_DNA"/>
</dbReference>
<evidence type="ECO:0000313" key="2">
    <source>
        <dbReference type="EMBL" id="PIR83619.1"/>
    </source>
</evidence>
<reference evidence="3" key="1">
    <citation type="submission" date="2017-09" db="EMBL/GenBank/DDBJ databases">
        <title>Depth-based differentiation of microbial function through sediment-hosted aquifers and enrichment of novel symbionts in the deep terrestrial subsurface.</title>
        <authorList>
            <person name="Probst A.J."/>
            <person name="Ladd B."/>
            <person name="Jarett J.K."/>
            <person name="Geller-Mcgrath D.E."/>
            <person name="Sieber C.M.K."/>
            <person name="Emerson J.B."/>
            <person name="Anantharaman K."/>
            <person name="Thomas B.C."/>
            <person name="Malmstrom R."/>
            <person name="Stieglmeier M."/>
            <person name="Klingl A."/>
            <person name="Woyke T."/>
            <person name="Ryan C.M."/>
            <person name="Banfield J.F."/>
        </authorList>
    </citation>
    <scope>NUCLEOTIDE SEQUENCE [LARGE SCALE GENOMIC DNA]</scope>
</reference>
<keyword evidence="1" id="KW-0812">Transmembrane</keyword>
<feature type="transmembrane region" description="Helical" evidence="1">
    <location>
        <begin position="21"/>
        <end position="39"/>
    </location>
</feature>
<keyword evidence="1" id="KW-0472">Membrane</keyword>
<keyword evidence="1" id="KW-1133">Transmembrane helix</keyword>
<comment type="caution">
    <text evidence="2">The sequence shown here is derived from an EMBL/GenBank/DDBJ whole genome shotgun (WGS) entry which is preliminary data.</text>
</comment>
<feature type="transmembrane region" description="Helical" evidence="1">
    <location>
        <begin position="45"/>
        <end position="63"/>
    </location>
</feature>